<dbReference type="Proteomes" id="UP000199256">
    <property type="component" value="Unassembled WGS sequence"/>
</dbReference>
<keyword evidence="2" id="KW-1185">Reference proteome</keyword>
<dbReference type="RefSeq" id="WP_342707718.1">
    <property type="nucleotide sequence ID" value="NZ_FOAA01000025.1"/>
</dbReference>
<reference evidence="2" key="1">
    <citation type="submission" date="2016-10" db="EMBL/GenBank/DDBJ databases">
        <authorList>
            <person name="Varghese N."/>
            <person name="Submissions S."/>
        </authorList>
    </citation>
    <scope>NUCLEOTIDE SEQUENCE [LARGE SCALE GENOMIC DNA]</scope>
    <source>
        <strain evidence="2">DSM 241</strain>
    </source>
</reference>
<sequence>MTRKNHIRTVTCNTHGSLSMVHVNSRVQKHRNALRMAGLRPVQIWVPDTRCPNFAEECRRQSHLAAQADKADTDMPHFMDEALADLDCWKE</sequence>
<gene>
    <name evidence="1" type="ORF">SAMN05444515_1259</name>
</gene>
<dbReference type="AlphaFoldDB" id="A0A1H7RNE8"/>
<name>A0A1H7RNE8_9GAMM</name>
<organism evidence="1 2">
    <name type="scientific">Ectothiorhodospira marina</name>
    <dbReference type="NCBI Taxonomy" id="1396821"/>
    <lineage>
        <taxon>Bacteria</taxon>
        <taxon>Pseudomonadati</taxon>
        <taxon>Pseudomonadota</taxon>
        <taxon>Gammaproteobacteria</taxon>
        <taxon>Chromatiales</taxon>
        <taxon>Ectothiorhodospiraceae</taxon>
        <taxon>Ectothiorhodospira</taxon>
    </lineage>
</organism>
<evidence type="ECO:0008006" key="3">
    <source>
        <dbReference type="Google" id="ProtNLM"/>
    </source>
</evidence>
<dbReference type="Pfam" id="PF11455">
    <property type="entry name" value="MazE-like"/>
    <property type="match status" value="1"/>
</dbReference>
<dbReference type="InterPro" id="IPR021558">
    <property type="entry name" value="MazE-like"/>
</dbReference>
<evidence type="ECO:0000313" key="2">
    <source>
        <dbReference type="Proteomes" id="UP000199256"/>
    </source>
</evidence>
<accession>A0A1H7RNE8</accession>
<evidence type="ECO:0000313" key="1">
    <source>
        <dbReference type="EMBL" id="SEL61766.1"/>
    </source>
</evidence>
<protein>
    <recommendedName>
        <fullName evidence="3">Antitoxin MazE</fullName>
    </recommendedName>
</protein>
<dbReference type="EMBL" id="FOAA01000025">
    <property type="protein sequence ID" value="SEL61766.1"/>
    <property type="molecule type" value="Genomic_DNA"/>
</dbReference>
<proteinExistence type="predicted"/>
<dbReference type="STRING" id="1396821.SAMN05444515_1259"/>